<dbReference type="InterPro" id="IPR013780">
    <property type="entry name" value="Glyco_hydro_b"/>
</dbReference>
<dbReference type="SUPFAM" id="SSF101601">
    <property type="entry name" value="Smp-1-like"/>
    <property type="match status" value="1"/>
</dbReference>
<dbReference type="Pfam" id="PF09149">
    <property type="entry name" value="DUF1935"/>
    <property type="match status" value="1"/>
</dbReference>
<dbReference type="PANTHER" id="PTHR47047">
    <property type="entry name" value="PUTATIVE-RELATED-RELATED"/>
    <property type="match status" value="1"/>
</dbReference>
<protein>
    <submittedName>
        <fullName evidence="3">Putative calpain-like cysteine peptidase</fullName>
    </submittedName>
</protein>
<dbReference type="VEuPathDB" id="TriTrypDB:C3747_64g1160c"/>
<dbReference type="InterPro" id="IPR036310">
    <property type="entry name" value="Smp-1-like_sf"/>
</dbReference>
<proteinExistence type="predicted"/>
<dbReference type="VEuPathDB" id="TriTrypDB:TcCLB.509001.40"/>
<reference evidence="3 4" key="1">
    <citation type="journal article" date="2018" name="Microb. Genom.">
        <title>Expanding an expanded genome: long-read sequencing of Trypanosoma cruzi.</title>
        <authorList>
            <person name="Berna L."/>
            <person name="Rodriguez M."/>
            <person name="Chiribao M.L."/>
            <person name="Parodi-Talice A."/>
            <person name="Pita S."/>
            <person name="Rijo G."/>
            <person name="Alvarez-Valin F."/>
            <person name="Robello C."/>
        </authorList>
    </citation>
    <scope>NUCLEOTIDE SEQUENCE [LARGE SCALE GENOMIC DNA]</scope>
    <source>
        <strain evidence="3 4">Dm28c</strain>
    </source>
</reference>
<evidence type="ECO:0000313" key="3">
    <source>
        <dbReference type="EMBL" id="PWU95478.1"/>
    </source>
</evidence>
<sequence>MGCGSSKSKTKADGFVNGRPSDSFPYDEIRKCTERDNGLLFRLVSGDRKQWAFYNDSKTYEFHITVYFSSHSRVEPLGDTTVVRDPTDGRLVAKTIVYPCLTEPFVQGDIDGFDAEYQAVVLTEEYKRKRAEMKSKKHAAQANDDLE</sequence>
<dbReference type="VEuPathDB" id="TriTrypDB:BCY84_13272"/>
<gene>
    <name evidence="3" type="ORF">C4B63_22g764c</name>
    <name evidence="2" type="ORF">C4B63_351g20c</name>
</gene>
<dbReference type="EMBL" id="PRFA01000022">
    <property type="protein sequence ID" value="PWU95478.1"/>
    <property type="molecule type" value="Genomic_DNA"/>
</dbReference>
<dbReference type="VEuPathDB" id="TriTrypDB:TcBrA4_0108630"/>
<dbReference type="Gene3D" id="2.60.40.1180">
    <property type="entry name" value="Golgi alpha-mannosidase II"/>
    <property type="match status" value="1"/>
</dbReference>
<dbReference type="VEuPathDB" id="TriTrypDB:TcG_07938"/>
<dbReference type="VEuPathDB" id="TriTrypDB:TcBrA4_0038020"/>
<dbReference type="VEuPathDB" id="TriTrypDB:C4B63_351g20c"/>
<evidence type="ECO:0000259" key="1">
    <source>
        <dbReference type="Pfam" id="PF09149"/>
    </source>
</evidence>
<evidence type="ECO:0000313" key="4">
    <source>
        <dbReference type="Proteomes" id="UP000246121"/>
    </source>
</evidence>
<organism evidence="3 4">
    <name type="scientific">Trypanosoma cruzi</name>
    <dbReference type="NCBI Taxonomy" id="5693"/>
    <lineage>
        <taxon>Eukaryota</taxon>
        <taxon>Discoba</taxon>
        <taxon>Euglenozoa</taxon>
        <taxon>Kinetoplastea</taxon>
        <taxon>Metakinetoplastina</taxon>
        <taxon>Trypanosomatida</taxon>
        <taxon>Trypanosomatidae</taxon>
        <taxon>Trypanosoma</taxon>
        <taxon>Schizotrypanum</taxon>
    </lineage>
</organism>
<dbReference type="InterPro" id="IPR015232">
    <property type="entry name" value="DUF1935"/>
</dbReference>
<dbReference type="VEuPathDB" id="TriTrypDB:C4B63_22g764c"/>
<evidence type="ECO:0000313" key="2">
    <source>
        <dbReference type="EMBL" id="PWU83243.1"/>
    </source>
</evidence>
<comment type="caution">
    <text evidence="3">The sequence shown here is derived from an EMBL/GenBank/DDBJ whole genome shotgun (WGS) entry which is preliminary data.</text>
</comment>
<dbReference type="VEuPathDB" id="TriTrypDB:TcCL_NonESM13452"/>
<dbReference type="EMBL" id="PRFA01000351">
    <property type="protein sequence ID" value="PWU83243.1"/>
    <property type="molecule type" value="Genomic_DNA"/>
</dbReference>
<dbReference type="AlphaFoldDB" id="A0A2V2VJT6"/>
<dbReference type="PANTHER" id="PTHR47047:SF3">
    <property type="entry name" value="PUTATIVE-RELATED"/>
    <property type="match status" value="1"/>
</dbReference>
<dbReference type="VEuPathDB" id="TriTrypDB:TcYC6_0017120"/>
<name>A0A2V2VJT6_TRYCR</name>
<dbReference type="Proteomes" id="UP000246121">
    <property type="component" value="Unassembled WGS sequence"/>
</dbReference>
<feature type="domain" description="DUF1935" evidence="1">
    <location>
        <begin position="15"/>
        <end position="120"/>
    </location>
</feature>
<accession>A0A2V2VJT6</accession>